<evidence type="ECO:0000256" key="3">
    <source>
        <dbReference type="ARBA" id="ARBA00022679"/>
    </source>
</evidence>
<evidence type="ECO:0000256" key="7">
    <source>
        <dbReference type="ARBA" id="ARBA00047899"/>
    </source>
</evidence>
<protein>
    <recommendedName>
        <fullName evidence="1">non-specific serine/threonine protein kinase</fullName>
        <ecNumber evidence="1">2.7.11.1</ecNumber>
    </recommendedName>
</protein>
<reference evidence="11 12" key="1">
    <citation type="submission" date="2024-06" db="EMBL/GenBank/DDBJ databases">
        <authorList>
            <person name="Kraege A."/>
            <person name="Thomma B."/>
        </authorList>
    </citation>
    <scope>NUCLEOTIDE SEQUENCE [LARGE SCALE GENOMIC DNA]</scope>
</reference>
<dbReference type="EC" id="2.7.11.1" evidence="1"/>
<dbReference type="InterPro" id="IPR017441">
    <property type="entry name" value="Protein_kinase_ATP_BS"/>
</dbReference>
<evidence type="ECO:0000256" key="9">
    <source>
        <dbReference type="PROSITE-ProRule" id="PRU10141"/>
    </source>
</evidence>
<keyword evidence="12" id="KW-1185">Reference proteome</keyword>
<evidence type="ECO:0000256" key="2">
    <source>
        <dbReference type="ARBA" id="ARBA00022527"/>
    </source>
</evidence>
<feature type="binding site" evidence="9">
    <location>
        <position position="260"/>
    </location>
    <ligand>
        <name>ATP</name>
        <dbReference type="ChEBI" id="CHEBI:30616"/>
    </ligand>
</feature>
<dbReference type="PROSITE" id="PS00108">
    <property type="entry name" value="PROTEIN_KINASE_ST"/>
    <property type="match status" value="1"/>
</dbReference>
<comment type="caution">
    <text evidence="11">The sequence shown here is derived from an EMBL/GenBank/DDBJ whole genome shotgun (WGS) entry which is preliminary data.</text>
</comment>
<proteinExistence type="predicted"/>
<comment type="catalytic activity">
    <reaction evidence="8">
        <text>L-seryl-[protein] + ATP = O-phospho-L-seryl-[protein] + ADP + H(+)</text>
        <dbReference type="Rhea" id="RHEA:17989"/>
        <dbReference type="Rhea" id="RHEA-COMP:9863"/>
        <dbReference type="Rhea" id="RHEA-COMP:11604"/>
        <dbReference type="ChEBI" id="CHEBI:15378"/>
        <dbReference type="ChEBI" id="CHEBI:29999"/>
        <dbReference type="ChEBI" id="CHEBI:30616"/>
        <dbReference type="ChEBI" id="CHEBI:83421"/>
        <dbReference type="ChEBI" id="CHEBI:456216"/>
        <dbReference type="EC" id="2.7.11.1"/>
    </reaction>
</comment>
<dbReference type="InterPro" id="IPR036280">
    <property type="entry name" value="Multihaem_cyt_sf"/>
</dbReference>
<keyword evidence="5" id="KW-0418">Kinase</keyword>
<organism evidence="11 12">
    <name type="scientific">Coccomyxa viridis</name>
    <dbReference type="NCBI Taxonomy" id="1274662"/>
    <lineage>
        <taxon>Eukaryota</taxon>
        <taxon>Viridiplantae</taxon>
        <taxon>Chlorophyta</taxon>
        <taxon>core chlorophytes</taxon>
        <taxon>Trebouxiophyceae</taxon>
        <taxon>Trebouxiophyceae incertae sedis</taxon>
        <taxon>Coccomyxaceae</taxon>
        <taxon>Coccomyxa</taxon>
    </lineage>
</organism>
<sequence>MTTCDGCHETFSEQEARCKLNFDLCDPCHRKLGDVPVLRLPFTYHCFTSEREGGWVETHECDGCLKMIRGRRCWTYDYDLCTSCFACLPRKEMRRFMETLVLVDSRDVEGGAGFTCDGCGTGPSQQGYCPIFVGCQSCINRPGMMSFATRGLTCGLLPHMGRFYRGQSTEGGGRCDMCRSTSSCLADGSYLLNYSLCQACKENPPEAVEGHIKSLFRYSIGGHKLLDCTDLMERKILGRGTFGKVVLVERPGCGAQYALKLIDLSPEPELQRCALLEAQMMLECRHPHIIDCIRAFQHDGQLHIVMELAQHGDLSSLLRVFKQNRRRMDTEVVFDMLYQLMLGLEHLHMRNIVHRDIKPQNILVFHRKKRLLKIGDLGIAKVLEGSYATSCGTPMYMAPEMIEQGVAGSPASDIWAAGCIAFEMCELHHPFYPDNRRTTQLQALRKMKESVYNVPERRQPLQSLIRWMLEPHPHDRPTAAQVIQECRAPKQYQPGRQMRSLAMEE</sequence>
<comment type="catalytic activity">
    <reaction evidence="7">
        <text>L-threonyl-[protein] + ATP = O-phospho-L-threonyl-[protein] + ADP + H(+)</text>
        <dbReference type="Rhea" id="RHEA:46608"/>
        <dbReference type="Rhea" id="RHEA-COMP:11060"/>
        <dbReference type="Rhea" id="RHEA-COMP:11605"/>
        <dbReference type="ChEBI" id="CHEBI:15378"/>
        <dbReference type="ChEBI" id="CHEBI:30013"/>
        <dbReference type="ChEBI" id="CHEBI:30616"/>
        <dbReference type="ChEBI" id="CHEBI:61977"/>
        <dbReference type="ChEBI" id="CHEBI:456216"/>
        <dbReference type="EC" id="2.7.11.1"/>
    </reaction>
</comment>
<dbReference type="InterPro" id="IPR008271">
    <property type="entry name" value="Ser/Thr_kinase_AS"/>
</dbReference>
<keyword evidence="3" id="KW-0808">Transferase</keyword>
<dbReference type="InterPro" id="IPR011009">
    <property type="entry name" value="Kinase-like_dom_sf"/>
</dbReference>
<dbReference type="SUPFAM" id="SSF48695">
    <property type="entry name" value="Multiheme cytochromes"/>
    <property type="match status" value="1"/>
</dbReference>
<dbReference type="SUPFAM" id="SSF56112">
    <property type="entry name" value="Protein kinase-like (PK-like)"/>
    <property type="match status" value="1"/>
</dbReference>
<evidence type="ECO:0000256" key="6">
    <source>
        <dbReference type="ARBA" id="ARBA00022840"/>
    </source>
</evidence>
<feature type="domain" description="Protein kinase" evidence="10">
    <location>
        <begin position="231"/>
        <end position="493"/>
    </location>
</feature>
<dbReference type="PROSITE" id="PS00107">
    <property type="entry name" value="PROTEIN_KINASE_ATP"/>
    <property type="match status" value="1"/>
</dbReference>
<dbReference type="Gene3D" id="1.10.510.10">
    <property type="entry name" value="Transferase(Phosphotransferase) domain 1"/>
    <property type="match status" value="1"/>
</dbReference>
<dbReference type="SMART" id="SM00220">
    <property type="entry name" value="S_TKc"/>
    <property type="match status" value="1"/>
</dbReference>
<evidence type="ECO:0000256" key="8">
    <source>
        <dbReference type="ARBA" id="ARBA00048679"/>
    </source>
</evidence>
<evidence type="ECO:0000256" key="4">
    <source>
        <dbReference type="ARBA" id="ARBA00022741"/>
    </source>
</evidence>
<dbReference type="PANTHER" id="PTHR44899">
    <property type="entry name" value="CAMK FAMILY PROTEIN KINASE"/>
    <property type="match status" value="1"/>
</dbReference>
<keyword evidence="4 9" id="KW-0547">Nucleotide-binding</keyword>
<keyword evidence="6 9" id="KW-0067">ATP-binding</keyword>
<evidence type="ECO:0000256" key="5">
    <source>
        <dbReference type="ARBA" id="ARBA00022777"/>
    </source>
</evidence>
<dbReference type="Pfam" id="PF00069">
    <property type="entry name" value="Pkinase"/>
    <property type="match status" value="1"/>
</dbReference>
<dbReference type="InterPro" id="IPR051131">
    <property type="entry name" value="NEK_Ser/Thr_kinase_NIMA"/>
</dbReference>
<accession>A0ABP1GAK4</accession>
<name>A0ABP1GAK4_9CHLO</name>
<gene>
    <name evidence="11" type="primary">g11406</name>
    <name evidence="11" type="ORF">VP750_LOCUS10206</name>
</gene>
<dbReference type="EMBL" id="CAXHTA020000018">
    <property type="protein sequence ID" value="CAL5228300.1"/>
    <property type="molecule type" value="Genomic_DNA"/>
</dbReference>
<evidence type="ECO:0000259" key="10">
    <source>
        <dbReference type="PROSITE" id="PS50011"/>
    </source>
</evidence>
<dbReference type="InterPro" id="IPR000719">
    <property type="entry name" value="Prot_kinase_dom"/>
</dbReference>
<dbReference type="PROSITE" id="PS50011">
    <property type="entry name" value="PROTEIN_KINASE_DOM"/>
    <property type="match status" value="1"/>
</dbReference>
<dbReference type="PANTHER" id="PTHR44899:SF3">
    <property type="entry name" value="SERINE_THREONINE-PROTEIN KINASE NEK1"/>
    <property type="match status" value="1"/>
</dbReference>
<evidence type="ECO:0000313" key="11">
    <source>
        <dbReference type="EMBL" id="CAL5228300.1"/>
    </source>
</evidence>
<dbReference type="Proteomes" id="UP001497392">
    <property type="component" value="Unassembled WGS sequence"/>
</dbReference>
<keyword evidence="2" id="KW-0723">Serine/threonine-protein kinase</keyword>
<evidence type="ECO:0000313" key="12">
    <source>
        <dbReference type="Proteomes" id="UP001497392"/>
    </source>
</evidence>
<evidence type="ECO:0000256" key="1">
    <source>
        <dbReference type="ARBA" id="ARBA00012513"/>
    </source>
</evidence>